<gene>
    <name evidence="8" type="ORF">HHU12_09400</name>
</gene>
<dbReference type="EC" id="2.3.1.28" evidence="2"/>
<proteinExistence type="inferred from homology"/>
<evidence type="ECO:0000256" key="2">
    <source>
        <dbReference type="ARBA" id="ARBA00013235"/>
    </source>
</evidence>
<evidence type="ECO:0000256" key="7">
    <source>
        <dbReference type="ARBA" id="ARBA00047633"/>
    </source>
</evidence>
<organism evidence="8 9">
    <name type="scientific">Flammeovirga aprica JL-4</name>
    <dbReference type="NCBI Taxonomy" id="694437"/>
    <lineage>
        <taxon>Bacteria</taxon>
        <taxon>Pseudomonadati</taxon>
        <taxon>Bacteroidota</taxon>
        <taxon>Cytophagia</taxon>
        <taxon>Cytophagales</taxon>
        <taxon>Flammeovirgaceae</taxon>
        <taxon>Flammeovirga</taxon>
    </lineage>
</organism>
<evidence type="ECO:0000256" key="5">
    <source>
        <dbReference type="ARBA" id="ARBA00023251"/>
    </source>
</evidence>
<dbReference type="Pfam" id="PF00132">
    <property type="entry name" value="Hexapep"/>
    <property type="match status" value="1"/>
</dbReference>
<sequence length="189" mass="20624">MSYLSKQQLSSIGFKSIGDNVLISDKASFYGVQNITIGNNVRIDDFCILSAGEEDFLIGNYIHIGCYTSLIGKGKIILCDYSNISSKVAIYSSNDDYSGEFMTNPMVPSDLTNVTKGSVVIKKHVIIGSGCVLLPNVTIGEGVAIGALSLVNSNCEEFNIYAGSPVKKIKKRKKDLLELEKKIINNYDY</sequence>
<dbReference type="CDD" id="cd04647">
    <property type="entry name" value="LbH_MAT_like"/>
    <property type="match status" value="1"/>
</dbReference>
<dbReference type="GO" id="GO:0008811">
    <property type="term" value="F:chloramphenicol O-acetyltransferase activity"/>
    <property type="evidence" value="ECO:0007669"/>
    <property type="project" value="UniProtKB-EC"/>
</dbReference>
<dbReference type="EMBL" id="JABANE010000020">
    <property type="protein sequence ID" value="NME68175.1"/>
    <property type="molecule type" value="Genomic_DNA"/>
</dbReference>
<keyword evidence="6 8" id="KW-0012">Acyltransferase</keyword>
<dbReference type="InterPro" id="IPR001451">
    <property type="entry name" value="Hexapep"/>
</dbReference>
<dbReference type="PANTHER" id="PTHR43300:SF12">
    <property type="entry name" value="CHLORAMPHENICOL ACETYLTRANSFERASE"/>
    <property type="match status" value="1"/>
</dbReference>
<reference evidence="8 9" key="1">
    <citation type="submission" date="2020-04" db="EMBL/GenBank/DDBJ databases">
        <title>Flammeovirga sp. SR4, a novel species isolated from seawater.</title>
        <authorList>
            <person name="Wang X."/>
        </authorList>
    </citation>
    <scope>NUCLEOTIDE SEQUENCE [LARGE SCALE GENOMIC DNA]</scope>
    <source>
        <strain evidence="8 9">ATCC 23126</strain>
    </source>
</reference>
<evidence type="ECO:0000256" key="6">
    <source>
        <dbReference type="ARBA" id="ARBA00023315"/>
    </source>
</evidence>
<dbReference type="Proteomes" id="UP000576082">
    <property type="component" value="Unassembled WGS sequence"/>
</dbReference>
<dbReference type="InterPro" id="IPR011004">
    <property type="entry name" value="Trimer_LpxA-like_sf"/>
</dbReference>
<evidence type="ECO:0000313" key="9">
    <source>
        <dbReference type="Proteomes" id="UP000576082"/>
    </source>
</evidence>
<dbReference type="RefSeq" id="WP_169656486.1">
    <property type="nucleotide sequence ID" value="NZ_JABANE010000020.1"/>
</dbReference>
<evidence type="ECO:0000256" key="1">
    <source>
        <dbReference type="ARBA" id="ARBA00007274"/>
    </source>
</evidence>
<dbReference type="AlphaFoldDB" id="A0A7X9RT84"/>
<comment type="similarity">
    <text evidence="1">Belongs to the transferase hexapeptide repeat family.</text>
</comment>
<evidence type="ECO:0000313" key="8">
    <source>
        <dbReference type="EMBL" id="NME68175.1"/>
    </source>
</evidence>
<keyword evidence="5" id="KW-0046">Antibiotic resistance</keyword>
<evidence type="ECO:0000256" key="3">
    <source>
        <dbReference type="ARBA" id="ARBA00020291"/>
    </source>
</evidence>
<accession>A0A7X9RT84</accession>
<dbReference type="GO" id="GO:0046677">
    <property type="term" value="P:response to antibiotic"/>
    <property type="evidence" value="ECO:0007669"/>
    <property type="project" value="UniProtKB-KW"/>
</dbReference>
<name>A0A7X9RT84_9BACT</name>
<dbReference type="InterPro" id="IPR050179">
    <property type="entry name" value="Trans_hexapeptide_repeat"/>
</dbReference>
<protein>
    <recommendedName>
        <fullName evidence="3">Chloramphenicol acetyltransferase</fullName>
        <ecNumber evidence="2">2.3.1.28</ecNumber>
    </recommendedName>
</protein>
<comment type="catalytic activity">
    <reaction evidence="7">
        <text>chloramphenicol + acetyl-CoA = chloramphenicol 3-acetate + CoA</text>
        <dbReference type="Rhea" id="RHEA:18421"/>
        <dbReference type="ChEBI" id="CHEBI:16730"/>
        <dbReference type="ChEBI" id="CHEBI:17698"/>
        <dbReference type="ChEBI" id="CHEBI:57287"/>
        <dbReference type="ChEBI" id="CHEBI:57288"/>
        <dbReference type="EC" id="2.3.1.28"/>
    </reaction>
</comment>
<keyword evidence="4 8" id="KW-0808">Transferase</keyword>
<comment type="caution">
    <text evidence="8">The sequence shown here is derived from an EMBL/GenBank/DDBJ whole genome shotgun (WGS) entry which is preliminary data.</text>
</comment>
<evidence type="ECO:0000256" key="4">
    <source>
        <dbReference type="ARBA" id="ARBA00022679"/>
    </source>
</evidence>
<keyword evidence="9" id="KW-1185">Reference proteome</keyword>
<dbReference type="SUPFAM" id="SSF51161">
    <property type="entry name" value="Trimeric LpxA-like enzymes"/>
    <property type="match status" value="1"/>
</dbReference>
<dbReference type="PANTHER" id="PTHR43300">
    <property type="entry name" value="ACETYLTRANSFERASE"/>
    <property type="match status" value="1"/>
</dbReference>
<dbReference type="Gene3D" id="2.160.10.10">
    <property type="entry name" value="Hexapeptide repeat proteins"/>
    <property type="match status" value="1"/>
</dbReference>